<name>A0A2T5GNL2_9SPHN</name>
<dbReference type="PANTHER" id="PTHR11733:SF167">
    <property type="entry name" value="FI17812P1-RELATED"/>
    <property type="match status" value="1"/>
</dbReference>
<evidence type="ECO:0000256" key="4">
    <source>
        <dbReference type="ARBA" id="ARBA00022723"/>
    </source>
</evidence>
<evidence type="ECO:0000313" key="13">
    <source>
        <dbReference type="Proteomes" id="UP000244189"/>
    </source>
</evidence>
<reference evidence="12 13" key="1">
    <citation type="submission" date="2018-04" db="EMBL/GenBank/DDBJ databases">
        <title>Genomic Encyclopedia of Type Strains, Phase III (KMG-III): the genomes of soil and plant-associated and newly described type strains.</title>
        <authorList>
            <person name="Whitman W."/>
        </authorList>
    </citation>
    <scope>NUCLEOTIDE SEQUENCE [LARGE SCALE GENOMIC DNA]</scope>
    <source>
        <strain evidence="12 13">MA101b</strain>
    </source>
</reference>
<evidence type="ECO:0000313" key="12">
    <source>
        <dbReference type="EMBL" id="PTQ60916.1"/>
    </source>
</evidence>
<proteinExistence type="inferred from homology"/>
<dbReference type="GO" id="GO:0016485">
    <property type="term" value="P:protein processing"/>
    <property type="evidence" value="ECO:0007669"/>
    <property type="project" value="TreeGrafter"/>
</dbReference>
<evidence type="ECO:0000256" key="7">
    <source>
        <dbReference type="ARBA" id="ARBA00023049"/>
    </source>
</evidence>
<gene>
    <name evidence="12" type="ORF">C8J26_1232</name>
</gene>
<comment type="caution">
    <text evidence="12">The sequence shown here is derived from an EMBL/GenBank/DDBJ whole genome shotgun (WGS) entry which is preliminary data.</text>
</comment>
<evidence type="ECO:0000256" key="9">
    <source>
        <dbReference type="SAM" id="SignalP"/>
    </source>
</evidence>
<keyword evidence="3" id="KW-0645">Protease</keyword>
<feature type="chain" id="PRO_5015470423" evidence="9">
    <location>
        <begin position="20"/>
        <end position="687"/>
    </location>
</feature>
<sequence>MRKSIVTVILLASAASAIAQTAPRTATPSSSTPAPATTNANKPQIGDFGFDMAGRDTSVTPGTDFFDYTNGGWVKTTPIPADRSSYGMFHVLQDLSLARTRTILDAAATKPGDKVGDFYTSFMDEAGANAKGAAPVKPMLAALRATKDKTALVTEIARLQRQGVGGLVGVGVQQDDKDPTTYVVGLGQSGLGLPDRDYYLKDDAKLATIRTAYQAYLTRMLTLAGEPNAAARAAAVFNMEKGLATAHWTRIESRDADKTYNKWTAADFAAKAPGFPWAQYMTAMGVSGRPFYLVAQPTAFTGEAKVFADTPLAVLQDYAMLKVLRAYAPYLSSDFDKTNFGFYGTTLSGTPEQQVRWKRGVSTVSGAMGEAIGQQYVAKYFPPASKAAADDLVKNVIAAMGERLKNLEWMAPETKTKALAKLAAFTPKIGYPDKWRDYSALQIQRGDLVGNVSRANAFDYDRDLKKLGQPIDRAEWFMTPMTINAYANPTMNEVVFPAAILQAPFFDPKADPAVNYGGIGAVIGHEISHHFDDQGRKYDLNGKLTDWWTAQDVARFKVFTDALVKQYDAYEPLPGQHIQGGLTLGENIADLAGLTVAYDAYHKSLGGKPAPIIDGTTGDQRFYYGWAGVWRTKFRDAALQQALLSDPHSPGHQRVLTVRNLDPWYAAFGAKPGEASYLAPANRVRIW</sequence>
<dbReference type="InterPro" id="IPR000718">
    <property type="entry name" value="Peptidase_M13"/>
</dbReference>
<evidence type="ECO:0000256" key="8">
    <source>
        <dbReference type="SAM" id="MobiDB-lite"/>
    </source>
</evidence>
<dbReference type="GO" id="GO:0005886">
    <property type="term" value="C:plasma membrane"/>
    <property type="evidence" value="ECO:0007669"/>
    <property type="project" value="TreeGrafter"/>
</dbReference>
<evidence type="ECO:0000259" key="10">
    <source>
        <dbReference type="Pfam" id="PF01431"/>
    </source>
</evidence>
<keyword evidence="7" id="KW-0482">Metalloprotease</keyword>
<feature type="domain" description="Peptidase M13 N-terminal" evidence="11">
    <location>
        <begin position="61"/>
        <end position="432"/>
    </location>
</feature>
<dbReference type="PRINTS" id="PR00786">
    <property type="entry name" value="NEPRILYSIN"/>
</dbReference>
<keyword evidence="9" id="KW-0732">Signal</keyword>
<feature type="signal peptide" evidence="9">
    <location>
        <begin position="1"/>
        <end position="19"/>
    </location>
</feature>
<dbReference type="SUPFAM" id="SSF55486">
    <property type="entry name" value="Metalloproteases ('zincins'), catalytic domain"/>
    <property type="match status" value="1"/>
</dbReference>
<comment type="similarity">
    <text evidence="2">Belongs to the peptidase M13 family.</text>
</comment>
<dbReference type="GO" id="GO:0046872">
    <property type="term" value="F:metal ion binding"/>
    <property type="evidence" value="ECO:0007669"/>
    <property type="project" value="UniProtKB-KW"/>
</dbReference>
<evidence type="ECO:0000256" key="2">
    <source>
        <dbReference type="ARBA" id="ARBA00007357"/>
    </source>
</evidence>
<dbReference type="EMBL" id="QAOG01000002">
    <property type="protein sequence ID" value="PTQ60916.1"/>
    <property type="molecule type" value="Genomic_DNA"/>
</dbReference>
<evidence type="ECO:0000256" key="6">
    <source>
        <dbReference type="ARBA" id="ARBA00022833"/>
    </source>
</evidence>
<dbReference type="InterPro" id="IPR042089">
    <property type="entry name" value="Peptidase_M13_dom_2"/>
</dbReference>
<protein>
    <submittedName>
        <fullName evidence="12">Endothelin-converting enzyme</fullName>
    </submittedName>
</protein>
<dbReference type="Pfam" id="PF05649">
    <property type="entry name" value="Peptidase_M13_N"/>
    <property type="match status" value="1"/>
</dbReference>
<evidence type="ECO:0000256" key="5">
    <source>
        <dbReference type="ARBA" id="ARBA00022801"/>
    </source>
</evidence>
<keyword evidence="5" id="KW-0378">Hydrolase</keyword>
<dbReference type="GO" id="GO:0004222">
    <property type="term" value="F:metalloendopeptidase activity"/>
    <property type="evidence" value="ECO:0007669"/>
    <property type="project" value="InterPro"/>
</dbReference>
<dbReference type="InterPro" id="IPR018497">
    <property type="entry name" value="Peptidase_M13_C"/>
</dbReference>
<dbReference type="RefSeq" id="WP_107957177.1">
    <property type="nucleotide sequence ID" value="NZ_QAOG01000002.1"/>
</dbReference>
<feature type="compositionally biased region" description="Low complexity" evidence="8">
    <location>
        <begin position="21"/>
        <end position="38"/>
    </location>
</feature>
<organism evidence="12 13">
    <name type="scientific">Sphingomonas aurantiaca</name>
    <dbReference type="NCBI Taxonomy" id="185949"/>
    <lineage>
        <taxon>Bacteria</taxon>
        <taxon>Pseudomonadati</taxon>
        <taxon>Pseudomonadota</taxon>
        <taxon>Alphaproteobacteria</taxon>
        <taxon>Sphingomonadales</taxon>
        <taxon>Sphingomonadaceae</taxon>
        <taxon>Sphingomonas</taxon>
    </lineage>
</organism>
<keyword evidence="13" id="KW-1185">Reference proteome</keyword>
<evidence type="ECO:0000259" key="11">
    <source>
        <dbReference type="Pfam" id="PF05649"/>
    </source>
</evidence>
<dbReference type="CDD" id="cd08662">
    <property type="entry name" value="M13"/>
    <property type="match status" value="1"/>
</dbReference>
<comment type="cofactor">
    <cofactor evidence="1">
        <name>Zn(2+)</name>
        <dbReference type="ChEBI" id="CHEBI:29105"/>
    </cofactor>
</comment>
<dbReference type="AlphaFoldDB" id="A0A2T5GNL2"/>
<dbReference type="Pfam" id="PF01431">
    <property type="entry name" value="Peptidase_M13"/>
    <property type="match status" value="1"/>
</dbReference>
<dbReference type="PROSITE" id="PS51885">
    <property type="entry name" value="NEPRILYSIN"/>
    <property type="match status" value="1"/>
</dbReference>
<evidence type="ECO:0000256" key="1">
    <source>
        <dbReference type="ARBA" id="ARBA00001947"/>
    </source>
</evidence>
<dbReference type="Gene3D" id="3.40.390.10">
    <property type="entry name" value="Collagenase (Catalytic Domain)"/>
    <property type="match status" value="1"/>
</dbReference>
<evidence type="ECO:0000256" key="3">
    <source>
        <dbReference type="ARBA" id="ARBA00022670"/>
    </source>
</evidence>
<dbReference type="InterPro" id="IPR008753">
    <property type="entry name" value="Peptidase_M13_N"/>
</dbReference>
<dbReference type="InterPro" id="IPR024079">
    <property type="entry name" value="MetalloPept_cat_dom_sf"/>
</dbReference>
<dbReference type="PANTHER" id="PTHR11733">
    <property type="entry name" value="ZINC METALLOPROTEASE FAMILY M13 NEPRILYSIN-RELATED"/>
    <property type="match status" value="1"/>
</dbReference>
<accession>A0A2T5GNL2</accession>
<dbReference type="Gene3D" id="1.10.1380.10">
    <property type="entry name" value="Neutral endopeptidase , domain2"/>
    <property type="match status" value="1"/>
</dbReference>
<keyword evidence="6" id="KW-0862">Zinc</keyword>
<feature type="region of interest" description="Disordered" evidence="8">
    <location>
        <begin position="21"/>
        <end position="47"/>
    </location>
</feature>
<feature type="domain" description="Peptidase M13 C-terminal" evidence="10">
    <location>
        <begin position="484"/>
        <end position="684"/>
    </location>
</feature>
<dbReference type="Proteomes" id="UP000244189">
    <property type="component" value="Unassembled WGS sequence"/>
</dbReference>
<keyword evidence="4" id="KW-0479">Metal-binding</keyword>